<feature type="signal peptide" evidence="1">
    <location>
        <begin position="1"/>
        <end position="21"/>
    </location>
</feature>
<organism evidence="2 3">
    <name type="scientific">Aerophototrophica crusticola</name>
    <dbReference type="NCBI Taxonomy" id="1709002"/>
    <lineage>
        <taxon>Bacteria</taxon>
        <taxon>Pseudomonadati</taxon>
        <taxon>Pseudomonadota</taxon>
        <taxon>Alphaproteobacteria</taxon>
        <taxon>Rhodospirillales</taxon>
        <taxon>Rhodospirillaceae</taxon>
        <taxon>Aerophototrophica</taxon>
    </lineage>
</organism>
<feature type="chain" id="PRO_5032322346" evidence="1">
    <location>
        <begin position="22"/>
        <end position="211"/>
    </location>
</feature>
<dbReference type="Proteomes" id="UP000501891">
    <property type="component" value="Chromosome"/>
</dbReference>
<evidence type="ECO:0000313" key="3">
    <source>
        <dbReference type="Proteomes" id="UP000501891"/>
    </source>
</evidence>
<dbReference type="EMBL" id="CP051775">
    <property type="protein sequence ID" value="QJE72660.1"/>
    <property type="molecule type" value="Genomic_DNA"/>
</dbReference>
<proteinExistence type="predicted"/>
<accession>A0A858R5G8</accession>
<evidence type="ECO:0000313" key="2">
    <source>
        <dbReference type="EMBL" id="QJE72660.1"/>
    </source>
</evidence>
<keyword evidence="1" id="KW-0732">Signal</keyword>
<name>A0A858R5G8_9PROT</name>
<evidence type="ECO:0000256" key="1">
    <source>
        <dbReference type="SAM" id="SignalP"/>
    </source>
</evidence>
<gene>
    <name evidence="2" type="ORF">HHL28_05700</name>
</gene>
<sequence length="211" mass="22693">MARWMVPLLLAGLLGSGATLAQESPATPPEPPKEPASAELAQFLARTPVTLMDWGMLRLERDLSYAARSLSLDRGRDGPAKVGAHYRFGDRRVVAYLSLATPAKSRTEVQCRELFAAVKEQLLTGTPGAEWYLRRLFNSDIRRDANTPEPFGSLVLDMVLLEVTLRPPASEAFDAGAGRIACAGRLDATTAYIVPPPAPPATQTPPVKSAG</sequence>
<keyword evidence="3" id="KW-1185">Reference proteome</keyword>
<protein>
    <submittedName>
        <fullName evidence="2">Uncharacterized protein</fullName>
    </submittedName>
</protein>
<dbReference type="AlphaFoldDB" id="A0A858R5G8"/>
<reference evidence="2" key="1">
    <citation type="submission" date="2020-04" db="EMBL/GenBank/DDBJ databases">
        <title>A desert anoxygenic phototrophic bacterium fixes CO2 using RubisCO under aerobic conditions.</title>
        <authorList>
            <person name="Tang K."/>
        </authorList>
    </citation>
    <scope>NUCLEOTIDE SEQUENCE [LARGE SCALE GENOMIC DNA]</scope>
    <source>
        <strain evidence="2">MIMtkB3</strain>
    </source>
</reference>
<dbReference type="KEGG" id="acru:HHL28_05700"/>